<feature type="region of interest" description="Disordered" evidence="1">
    <location>
        <begin position="127"/>
        <end position="149"/>
    </location>
</feature>
<dbReference type="Proteomes" id="UP000005139">
    <property type="component" value="Unassembled WGS sequence"/>
</dbReference>
<sequence length="149" mass="16854">MDGIVCANCHTWMTLDTPACPNCGATINLDGEHKNVIDRIQPNCLIHRYEGSDMLEPAVLLKEGKSNVKVATRLLEYAKPVTVPKHKVYAFDQSIYNAIQALRNERTATIRRFDQLIQSHWQHLKPYQAEAKRPRESKSAPGYPEGTLP</sequence>
<proteinExistence type="predicted"/>
<accession>A1HMK2</accession>
<dbReference type="RefSeq" id="WP_007288266.1">
    <property type="nucleotide sequence ID" value="NZ_AAWL01000002.1"/>
</dbReference>
<dbReference type="eggNOG" id="ENOG503271R">
    <property type="taxonomic scope" value="Bacteria"/>
</dbReference>
<name>A1HMK2_9FIRM</name>
<evidence type="ECO:0000313" key="3">
    <source>
        <dbReference type="Proteomes" id="UP000005139"/>
    </source>
</evidence>
<evidence type="ECO:0000256" key="1">
    <source>
        <dbReference type="SAM" id="MobiDB-lite"/>
    </source>
</evidence>
<comment type="caution">
    <text evidence="2">The sequence shown here is derived from an EMBL/GenBank/DDBJ whole genome shotgun (WGS) entry which is preliminary data.</text>
</comment>
<protein>
    <submittedName>
        <fullName evidence="2">Uncharacterized protein</fullName>
    </submittedName>
</protein>
<dbReference type="EMBL" id="AAWL01000002">
    <property type="protein sequence ID" value="EAX48494.1"/>
    <property type="molecule type" value="Genomic_DNA"/>
</dbReference>
<gene>
    <name evidence="2" type="ORF">TcarDRAFT_1966</name>
</gene>
<evidence type="ECO:0000313" key="2">
    <source>
        <dbReference type="EMBL" id="EAX48494.1"/>
    </source>
</evidence>
<keyword evidence="3" id="KW-1185">Reference proteome</keyword>
<dbReference type="AlphaFoldDB" id="A1HMK2"/>
<organism evidence="2 3">
    <name type="scientific">Thermosinus carboxydivorans Nor1</name>
    <dbReference type="NCBI Taxonomy" id="401526"/>
    <lineage>
        <taxon>Bacteria</taxon>
        <taxon>Bacillati</taxon>
        <taxon>Bacillota</taxon>
        <taxon>Negativicutes</taxon>
        <taxon>Selenomonadales</taxon>
        <taxon>Sporomusaceae</taxon>
        <taxon>Thermosinus</taxon>
    </lineage>
</organism>
<reference evidence="2 3" key="2">
    <citation type="submission" date="2007-01" db="EMBL/GenBank/DDBJ databases">
        <title>Sequencing of the draft genome and assembly of Thermosinus carboxydivorans Nor1.</title>
        <authorList>
            <consortium name="US DOE Joint Genome Institute (JGI-PGF)"/>
            <person name="Copeland A."/>
            <person name="Lucas S."/>
            <person name="Lapidus A."/>
            <person name="Barry K."/>
            <person name="Glavina del Rio T."/>
            <person name="Dalin E."/>
            <person name="Tice H."/>
            <person name="Bruce D."/>
            <person name="Pitluck S."/>
            <person name="Richardson P."/>
        </authorList>
    </citation>
    <scope>NUCLEOTIDE SEQUENCE [LARGE SCALE GENOMIC DNA]</scope>
    <source>
        <strain evidence="2 3">Nor1</strain>
    </source>
</reference>
<reference evidence="2 3" key="1">
    <citation type="submission" date="2007-01" db="EMBL/GenBank/DDBJ databases">
        <title>Annotation of the draft genome assembly of Thermosinus carboxydivorans Nor1.</title>
        <authorList>
            <consortium name="US DOE Joint Genome Institute (JGI-ORNL)"/>
            <person name="Larimer F."/>
            <person name="Land M."/>
            <person name="Hauser L."/>
        </authorList>
    </citation>
    <scope>NUCLEOTIDE SEQUENCE [LARGE SCALE GENOMIC DNA]</scope>
    <source>
        <strain evidence="2 3">Nor1</strain>
    </source>
</reference>